<reference evidence="1 2" key="1">
    <citation type="submission" date="2016-03" db="EMBL/GenBank/DDBJ databases">
        <title>EvidentialGene: Evidence-directed Construction of Genes on Genomes.</title>
        <authorList>
            <person name="Gilbert D.G."/>
            <person name="Choi J.-H."/>
            <person name="Mockaitis K."/>
            <person name="Colbourne J."/>
            <person name="Pfrender M."/>
        </authorList>
    </citation>
    <scope>NUCLEOTIDE SEQUENCE [LARGE SCALE GENOMIC DNA]</scope>
    <source>
        <strain evidence="1 2">Xinb3</strain>
        <tissue evidence="1">Complete organism</tissue>
    </source>
</reference>
<feature type="non-terminal residue" evidence="1">
    <location>
        <position position="1"/>
    </location>
</feature>
<gene>
    <name evidence="1" type="ORF">APZ42_003050</name>
</gene>
<accession>A0A164HV72</accession>
<comment type="caution">
    <text evidence="1">The sequence shown here is derived from an EMBL/GenBank/DDBJ whole genome shotgun (WGS) entry which is preliminary data.</text>
</comment>
<dbReference type="STRING" id="35525.A0A164HV72"/>
<evidence type="ECO:0000313" key="1">
    <source>
        <dbReference type="EMBL" id="KZS00596.1"/>
    </source>
</evidence>
<dbReference type="EMBL" id="LRGB01009353">
    <property type="protein sequence ID" value="KZS00596.1"/>
    <property type="molecule type" value="Genomic_DNA"/>
</dbReference>
<evidence type="ECO:0000313" key="2">
    <source>
        <dbReference type="Proteomes" id="UP000076858"/>
    </source>
</evidence>
<dbReference type="OrthoDB" id="8196670at2759"/>
<evidence type="ECO:0008006" key="3">
    <source>
        <dbReference type="Google" id="ProtNLM"/>
    </source>
</evidence>
<dbReference type="SUPFAM" id="SSF56219">
    <property type="entry name" value="DNase I-like"/>
    <property type="match status" value="1"/>
</dbReference>
<organism evidence="1 2">
    <name type="scientific">Daphnia magna</name>
    <dbReference type="NCBI Taxonomy" id="35525"/>
    <lineage>
        <taxon>Eukaryota</taxon>
        <taxon>Metazoa</taxon>
        <taxon>Ecdysozoa</taxon>
        <taxon>Arthropoda</taxon>
        <taxon>Crustacea</taxon>
        <taxon>Branchiopoda</taxon>
        <taxon>Diplostraca</taxon>
        <taxon>Cladocera</taxon>
        <taxon>Anomopoda</taxon>
        <taxon>Daphniidae</taxon>
        <taxon>Daphnia</taxon>
    </lineage>
</organism>
<name>A0A164HV72_9CRUS</name>
<protein>
    <recommendedName>
        <fullName evidence="3">Endonuclease/exonuclease/phosphatase domain-containing protein</fullName>
    </recommendedName>
</protein>
<dbReference type="Proteomes" id="UP000076858">
    <property type="component" value="Unassembled WGS sequence"/>
</dbReference>
<feature type="non-terminal residue" evidence="1">
    <location>
        <position position="113"/>
    </location>
</feature>
<sequence length="113" mass="12856">NLDIVRLQEVAFHSCPIIESCYHLLANVGSNKKGTAILIRHGLEYSRLLLEPDGRLISIDVKCFTFTNIYDPLGKQVKNERNNFLRQTVPAYSVTTRLPFVLMGDFNCVDDIQ</sequence>
<dbReference type="AlphaFoldDB" id="A0A164HV72"/>
<dbReference type="Gene3D" id="3.60.10.10">
    <property type="entry name" value="Endonuclease/exonuclease/phosphatase"/>
    <property type="match status" value="1"/>
</dbReference>
<dbReference type="InterPro" id="IPR036691">
    <property type="entry name" value="Endo/exonu/phosph_ase_sf"/>
</dbReference>
<keyword evidence="2" id="KW-1185">Reference proteome</keyword>
<proteinExistence type="predicted"/>